<evidence type="ECO:0008006" key="4">
    <source>
        <dbReference type="Google" id="ProtNLM"/>
    </source>
</evidence>
<keyword evidence="3" id="KW-1185">Reference proteome</keyword>
<keyword evidence="1" id="KW-0472">Membrane</keyword>
<keyword evidence="1" id="KW-0812">Transmembrane</keyword>
<evidence type="ECO:0000256" key="1">
    <source>
        <dbReference type="SAM" id="Phobius"/>
    </source>
</evidence>
<feature type="transmembrane region" description="Helical" evidence="1">
    <location>
        <begin position="171"/>
        <end position="191"/>
    </location>
</feature>
<protein>
    <recommendedName>
        <fullName evidence="4">PH domain-containing protein</fullName>
    </recommendedName>
</protein>
<keyword evidence="1" id="KW-1133">Transmembrane helix</keyword>
<feature type="transmembrane region" description="Helical" evidence="1">
    <location>
        <begin position="203"/>
        <end position="224"/>
    </location>
</feature>
<evidence type="ECO:0000313" key="2">
    <source>
        <dbReference type="EMBL" id="GHC99799.1"/>
    </source>
</evidence>
<dbReference type="EMBL" id="BMXK01000001">
    <property type="protein sequence ID" value="GHC99799.1"/>
    <property type="molecule type" value="Genomic_DNA"/>
</dbReference>
<name>A0ABQ3GAT6_9MICC</name>
<reference evidence="3" key="1">
    <citation type="journal article" date="2019" name="Int. J. Syst. Evol. Microbiol.">
        <title>The Global Catalogue of Microorganisms (GCM) 10K type strain sequencing project: providing services to taxonomists for standard genome sequencing and annotation.</title>
        <authorList>
            <consortium name="The Broad Institute Genomics Platform"/>
            <consortium name="The Broad Institute Genome Sequencing Center for Infectious Disease"/>
            <person name="Wu L."/>
            <person name="Ma J."/>
        </authorList>
    </citation>
    <scope>NUCLEOTIDE SEQUENCE [LARGE SCALE GENOMIC DNA]</scope>
    <source>
        <strain evidence="3">KCTC 19466</strain>
    </source>
</reference>
<feature type="transmembrane region" description="Helical" evidence="1">
    <location>
        <begin position="82"/>
        <end position="104"/>
    </location>
</feature>
<evidence type="ECO:0000313" key="3">
    <source>
        <dbReference type="Proteomes" id="UP000642819"/>
    </source>
</evidence>
<accession>A0ABQ3GAT6</accession>
<organism evidence="2 3">
    <name type="scientific">Zhihengliuella salsuginis</name>
    <dbReference type="NCBI Taxonomy" id="578222"/>
    <lineage>
        <taxon>Bacteria</taxon>
        <taxon>Bacillati</taxon>
        <taxon>Actinomycetota</taxon>
        <taxon>Actinomycetes</taxon>
        <taxon>Micrococcales</taxon>
        <taxon>Micrococcaceae</taxon>
        <taxon>Zhihengliuella</taxon>
    </lineage>
</organism>
<comment type="caution">
    <text evidence="2">The sequence shown here is derived from an EMBL/GenBank/DDBJ whole genome shotgun (WGS) entry which is preliminary data.</text>
</comment>
<feature type="transmembrane region" description="Helical" evidence="1">
    <location>
        <begin position="12"/>
        <end position="29"/>
    </location>
</feature>
<gene>
    <name evidence="2" type="ORF">GCM10008096_02330</name>
</gene>
<proteinExistence type="predicted"/>
<feature type="transmembrane region" description="Helical" evidence="1">
    <location>
        <begin position="50"/>
        <end position="76"/>
    </location>
</feature>
<sequence>MEGGFVDMSFQMFVFMLPLWLPFLIWFWNRWSGRTRIWLNGRGRTWHNAFFFLGMGLPMGGLMLGIPLELMLSWIFPNEGPRISALVSFGIVLFGIYLVLWGPVPRFMLPAWIKERLNAGDPCQTSEPIPEVQHLMTLPQNMPDTSWHPTKSQMELPTTLRVNTRKWGISALLLLGVGAWLTTVAFNAQLGWYSFTNNGFMTILHYLVPLAALGGLALGLYYLLGFLRPQHLTLTEHGVTSRNFDLAWDDITGVYQTRNHTLLAVTPETHERYAHKNRWHTGTNGGFGGRPRNDNTLGLQTPMANPKQAFTVLQHLLYLRTGRLSYDEQPTEIPIKDA</sequence>
<dbReference type="Proteomes" id="UP000642819">
    <property type="component" value="Unassembled WGS sequence"/>
</dbReference>